<dbReference type="AlphaFoldDB" id="A0A0A6VEX1"/>
<evidence type="ECO:0008006" key="8">
    <source>
        <dbReference type="Google" id="ProtNLM"/>
    </source>
</evidence>
<feature type="transmembrane region" description="Helical" evidence="5">
    <location>
        <begin position="72"/>
        <end position="91"/>
    </location>
</feature>
<evidence type="ECO:0000256" key="1">
    <source>
        <dbReference type="ARBA" id="ARBA00022475"/>
    </source>
</evidence>
<dbReference type="RefSeq" id="WP_035354945.1">
    <property type="nucleotide sequence ID" value="NZ_JRUN01000032.1"/>
</dbReference>
<feature type="transmembrane region" description="Helical" evidence="5">
    <location>
        <begin position="164"/>
        <end position="186"/>
    </location>
</feature>
<evidence type="ECO:0000313" key="7">
    <source>
        <dbReference type="Proteomes" id="UP000030588"/>
    </source>
</evidence>
<feature type="transmembrane region" description="Helical" evidence="5">
    <location>
        <begin position="111"/>
        <end position="130"/>
    </location>
</feature>
<keyword evidence="3 5" id="KW-1133">Transmembrane helix</keyword>
<sequence>MISNGLIGNYIGLTSLALALSLDAFSLCLAMGMTHPSFKTILRISLNIGLFHALMPFIGIQIGSMLSNQFKSIASISGGAILIFFGFQMILEFFDKRKAREASTLPQGGKLLIFALGLSFDSFSIGLSLGAYGERPLSTCLIFGLVNLILACTGFLIGKKTHRFIGAYGECISGIFLILLGTRMLLLL</sequence>
<dbReference type="PANTHER" id="PTHR35529:SF1">
    <property type="entry name" value="MANGANESE EFFLUX PUMP MNTP-RELATED"/>
    <property type="match status" value="1"/>
</dbReference>
<dbReference type="Proteomes" id="UP000030588">
    <property type="component" value="Unassembled WGS sequence"/>
</dbReference>
<dbReference type="InterPro" id="IPR003810">
    <property type="entry name" value="Mntp/YtaF"/>
</dbReference>
<dbReference type="EMBL" id="JRUN01000032">
    <property type="protein sequence ID" value="KHD85104.1"/>
    <property type="molecule type" value="Genomic_DNA"/>
</dbReference>
<reference evidence="6 7" key="1">
    <citation type="submission" date="2014-10" db="EMBL/GenBank/DDBJ databases">
        <title>Draft genome of phytase producing Bacillus ginsengihumi strain M2.11.</title>
        <authorList>
            <person name="Toymentseva A."/>
            <person name="Boulygina E.A."/>
            <person name="Kazakov S.V."/>
            <person name="Kayumov I."/>
            <person name="Suleimanova A.D."/>
            <person name="Mardanova A.M."/>
            <person name="Maria S.N."/>
            <person name="Sergey M.Y."/>
            <person name="Sharipova M.R."/>
        </authorList>
    </citation>
    <scope>NUCLEOTIDE SEQUENCE [LARGE SCALE GENOMIC DNA]</scope>
    <source>
        <strain evidence="6 7">M2.11</strain>
    </source>
</reference>
<feature type="transmembrane region" description="Helical" evidence="5">
    <location>
        <begin position="6"/>
        <end position="32"/>
    </location>
</feature>
<evidence type="ECO:0000313" key="6">
    <source>
        <dbReference type="EMBL" id="KHD85104.1"/>
    </source>
</evidence>
<organism evidence="6 7">
    <name type="scientific">Heyndrickxia ginsengihumi</name>
    <dbReference type="NCBI Taxonomy" id="363870"/>
    <lineage>
        <taxon>Bacteria</taxon>
        <taxon>Bacillati</taxon>
        <taxon>Bacillota</taxon>
        <taxon>Bacilli</taxon>
        <taxon>Bacillales</taxon>
        <taxon>Bacillaceae</taxon>
        <taxon>Heyndrickxia</taxon>
    </lineage>
</organism>
<dbReference type="Pfam" id="PF02659">
    <property type="entry name" value="Mntp"/>
    <property type="match status" value="1"/>
</dbReference>
<evidence type="ECO:0000256" key="5">
    <source>
        <dbReference type="SAM" id="Phobius"/>
    </source>
</evidence>
<feature type="transmembrane region" description="Helical" evidence="5">
    <location>
        <begin position="136"/>
        <end position="157"/>
    </location>
</feature>
<keyword evidence="4 5" id="KW-0472">Membrane</keyword>
<evidence type="ECO:0000256" key="3">
    <source>
        <dbReference type="ARBA" id="ARBA00022989"/>
    </source>
</evidence>
<keyword evidence="1" id="KW-1003">Cell membrane</keyword>
<gene>
    <name evidence="6" type="ORF">NG54_11440</name>
</gene>
<dbReference type="OrthoDB" id="1679700at2"/>
<keyword evidence="2 5" id="KW-0812">Transmembrane</keyword>
<evidence type="ECO:0000256" key="2">
    <source>
        <dbReference type="ARBA" id="ARBA00022692"/>
    </source>
</evidence>
<feature type="transmembrane region" description="Helical" evidence="5">
    <location>
        <begin position="44"/>
        <end position="66"/>
    </location>
</feature>
<proteinExistence type="predicted"/>
<dbReference type="STRING" id="363870.NG54_11440"/>
<dbReference type="PANTHER" id="PTHR35529">
    <property type="entry name" value="MANGANESE EFFLUX PUMP MNTP-RELATED"/>
    <property type="match status" value="1"/>
</dbReference>
<protein>
    <recommendedName>
        <fullName evidence="8">Manganese efflux pump MntP</fullName>
    </recommendedName>
</protein>
<comment type="caution">
    <text evidence="6">The sequence shown here is derived from an EMBL/GenBank/DDBJ whole genome shotgun (WGS) entry which is preliminary data.</text>
</comment>
<accession>A0A0A6VEX1</accession>
<name>A0A0A6VEX1_9BACI</name>
<evidence type="ECO:0000256" key="4">
    <source>
        <dbReference type="ARBA" id="ARBA00023136"/>
    </source>
</evidence>